<comment type="caution">
    <text evidence="9">The sequence shown here is derived from an EMBL/GenBank/DDBJ whole genome shotgun (WGS) entry which is preliminary data.</text>
</comment>
<dbReference type="STRING" id="104452.A0A0L7LJ85"/>
<dbReference type="InterPro" id="IPR046756">
    <property type="entry name" value="VAS1/VOA1_TM"/>
</dbReference>
<dbReference type="GO" id="GO:0001671">
    <property type="term" value="F:ATPase activator activity"/>
    <property type="evidence" value="ECO:0007669"/>
    <property type="project" value="TreeGrafter"/>
</dbReference>
<dbReference type="GO" id="GO:0033176">
    <property type="term" value="C:proton-transporting V-type ATPase complex"/>
    <property type="evidence" value="ECO:0007669"/>
    <property type="project" value="TreeGrafter"/>
</dbReference>
<accession>A0A0L7LJ85</accession>
<keyword evidence="4 6" id="KW-1133">Transmembrane helix</keyword>
<keyword evidence="5 6" id="KW-0472">Membrane</keyword>
<evidence type="ECO:0000256" key="3">
    <source>
        <dbReference type="ARBA" id="ARBA00022692"/>
    </source>
</evidence>
<evidence type="ECO:0000256" key="5">
    <source>
        <dbReference type="ARBA" id="ARBA00023136"/>
    </source>
</evidence>
<feature type="signal peptide" evidence="7">
    <location>
        <begin position="1"/>
        <end position="19"/>
    </location>
</feature>
<dbReference type="PANTHER" id="PTHR12471">
    <property type="entry name" value="VACUOLAR ATP SYNTHASE SUBUNIT S1"/>
    <property type="match status" value="1"/>
</dbReference>
<dbReference type="Pfam" id="PF20520">
    <property type="entry name" value="Ac45-VOA1_TM"/>
    <property type="match status" value="1"/>
</dbReference>
<feature type="transmembrane region" description="Helical" evidence="6">
    <location>
        <begin position="290"/>
        <end position="309"/>
    </location>
</feature>
<evidence type="ECO:0000313" key="10">
    <source>
        <dbReference type="Proteomes" id="UP000037510"/>
    </source>
</evidence>
<evidence type="ECO:0000256" key="6">
    <source>
        <dbReference type="SAM" id="Phobius"/>
    </source>
</evidence>
<dbReference type="InterPro" id="IPR008388">
    <property type="entry name" value="Ac45_acc_su"/>
</dbReference>
<protein>
    <submittedName>
        <fullName evidence="9">Putative vacuolar ATP synthase subunit S1</fullName>
    </submittedName>
</protein>
<reference evidence="9 10" key="1">
    <citation type="journal article" date="2015" name="Genome Biol. Evol.">
        <title>The genome of winter moth (Operophtera brumata) provides a genomic perspective on sexual dimorphism and phenology.</title>
        <authorList>
            <person name="Derks M.F."/>
            <person name="Smit S."/>
            <person name="Salis L."/>
            <person name="Schijlen E."/>
            <person name="Bossers A."/>
            <person name="Mateman C."/>
            <person name="Pijl A.S."/>
            <person name="de Ridder D."/>
            <person name="Groenen M.A."/>
            <person name="Visser M.E."/>
            <person name="Megens H.J."/>
        </authorList>
    </citation>
    <scope>NUCLEOTIDE SEQUENCE [LARGE SCALE GENOMIC DNA]</scope>
    <source>
        <strain evidence="9">WM2013NL</strain>
        <tissue evidence="9">Head and thorax</tissue>
    </source>
</reference>
<feature type="chain" id="PRO_5005573487" evidence="7">
    <location>
        <begin position="20"/>
        <end position="334"/>
    </location>
</feature>
<comment type="similarity">
    <text evidence="2">Belongs to the vacuolar ATPase subunit S1 family.</text>
</comment>
<evidence type="ECO:0000256" key="2">
    <source>
        <dbReference type="ARBA" id="ARBA00009037"/>
    </source>
</evidence>
<keyword evidence="3 6" id="KW-0812">Transmembrane</keyword>
<evidence type="ECO:0000313" key="9">
    <source>
        <dbReference type="EMBL" id="KOB75241.1"/>
    </source>
</evidence>
<dbReference type="AlphaFoldDB" id="A0A0L7LJ85"/>
<feature type="domain" description="V-type proton ATPase subunit S1/VOA1 transmembrane" evidence="8">
    <location>
        <begin position="284"/>
        <end position="322"/>
    </location>
</feature>
<name>A0A0L7LJ85_OPEBR</name>
<dbReference type="Proteomes" id="UP000037510">
    <property type="component" value="Unassembled WGS sequence"/>
</dbReference>
<dbReference type="EMBL" id="JTDY01000973">
    <property type="protein sequence ID" value="KOB75241.1"/>
    <property type="molecule type" value="Genomic_DNA"/>
</dbReference>
<gene>
    <name evidence="9" type="ORF">OBRU01_08070</name>
</gene>
<evidence type="ECO:0000256" key="4">
    <source>
        <dbReference type="ARBA" id="ARBA00022989"/>
    </source>
</evidence>
<keyword evidence="10" id="KW-1185">Reference proteome</keyword>
<keyword evidence="7" id="KW-0732">Signal</keyword>
<dbReference type="PANTHER" id="PTHR12471:SF7">
    <property type="entry name" value="V-TYPE PROTON ATPASE SUBUNIT S1"/>
    <property type="match status" value="1"/>
</dbReference>
<sequence>MALSRSVFTVLLLCVVCKASNVPVFLWGDLSAPNLKANPLTVTTSPAFSDILSQELSGEPLTVIFIEETLSNEDFSRRNADGETSFPYLHSNLGKSVYLPSVENPIEALNLLEDPEEVSFVTLTEDGLSSEILPNSGNVLFINLKDAKDGESRGDMLQRHNDIMEDIVSKLQESHKSVVAVYTALQPSWVVSHSRFRRQAVDSNNTNEYALDGLRLYAKKIILVDDNKITSLEELSSSSSELNSTATTLKTTLQFSENSIVLSFRGAGGYWFFVVFGDSFHCVGFFSAPIWSGLFVVFILLSITFYGILMMMDIRTMDRFDDPKGKTITINAGE</sequence>
<dbReference type="GO" id="GO:0030641">
    <property type="term" value="P:regulation of cellular pH"/>
    <property type="evidence" value="ECO:0007669"/>
    <property type="project" value="TreeGrafter"/>
</dbReference>
<evidence type="ECO:0000259" key="8">
    <source>
        <dbReference type="Pfam" id="PF20520"/>
    </source>
</evidence>
<evidence type="ECO:0000256" key="7">
    <source>
        <dbReference type="SAM" id="SignalP"/>
    </source>
</evidence>
<proteinExistence type="inferred from homology"/>
<comment type="subcellular location">
    <subcellularLocation>
        <location evidence="1">Membrane</location>
        <topology evidence="1">Single-pass membrane protein</topology>
    </subcellularLocation>
</comment>
<evidence type="ECO:0000256" key="1">
    <source>
        <dbReference type="ARBA" id="ARBA00004167"/>
    </source>
</evidence>
<organism evidence="9 10">
    <name type="scientific">Operophtera brumata</name>
    <name type="common">Winter moth</name>
    <name type="synonym">Phalaena brumata</name>
    <dbReference type="NCBI Taxonomy" id="104452"/>
    <lineage>
        <taxon>Eukaryota</taxon>
        <taxon>Metazoa</taxon>
        <taxon>Ecdysozoa</taxon>
        <taxon>Arthropoda</taxon>
        <taxon>Hexapoda</taxon>
        <taxon>Insecta</taxon>
        <taxon>Pterygota</taxon>
        <taxon>Neoptera</taxon>
        <taxon>Endopterygota</taxon>
        <taxon>Lepidoptera</taxon>
        <taxon>Glossata</taxon>
        <taxon>Ditrysia</taxon>
        <taxon>Geometroidea</taxon>
        <taxon>Geometridae</taxon>
        <taxon>Larentiinae</taxon>
        <taxon>Operophtera</taxon>
    </lineage>
</organism>